<reference evidence="4 5" key="2">
    <citation type="submission" date="2018-11" db="EMBL/GenBank/DDBJ databases">
        <authorList>
            <consortium name="Pathogen Informatics"/>
        </authorList>
    </citation>
    <scope>NUCLEOTIDE SEQUENCE [LARGE SCALE GENOMIC DNA]</scope>
</reference>
<gene>
    <name evidence="4" type="ORF">ASIM_LOCUS1084</name>
</gene>
<feature type="domain" description="BPL/LPL catalytic" evidence="3">
    <location>
        <begin position="32"/>
        <end position="220"/>
    </location>
</feature>
<evidence type="ECO:0000313" key="5">
    <source>
        <dbReference type="Proteomes" id="UP000267096"/>
    </source>
</evidence>
<sequence length="300" mass="34110">MVKRARIFYSLSKSIFENLAFEEWLFRHHQIEKFGHAILFWSNNPTVVIGRHQNPWKEINIEFVKERNIDIVRRHSGGGAVYHDLGNVNISILTEHKNHHRAANLKLIASALNDAYQLELIPNTRDDLWLQPGERKVSGTAARIAHGRAYHHMSLLVDTDLPTLKKSLKSPLEGVITTNATASVRAPAVGFLTQDDIRITTQNVIAIITDAFKRQYEASTHQFETEDCVVENVMDEKQFPGVGENDELLRSFDWIYAKSPKFTIRLPNNIYHVERGIVKHVDGPRTDMIGSLFPASVDGL</sequence>
<dbReference type="WBParaSite" id="ASIM_0000119501-mRNA-1">
    <property type="protein sequence ID" value="ASIM_0000119501-mRNA-1"/>
    <property type="gene ID" value="ASIM_0000119501"/>
</dbReference>
<dbReference type="SUPFAM" id="SSF55681">
    <property type="entry name" value="Class II aaRS and biotin synthetases"/>
    <property type="match status" value="1"/>
</dbReference>
<dbReference type="OrthoDB" id="201621at2759"/>
<dbReference type="Gene3D" id="3.30.930.10">
    <property type="entry name" value="Bira Bifunctional Protein, Domain 2"/>
    <property type="match status" value="1"/>
</dbReference>
<evidence type="ECO:0000256" key="2">
    <source>
        <dbReference type="ARBA" id="ARBA00008242"/>
    </source>
</evidence>
<organism evidence="6">
    <name type="scientific">Anisakis simplex</name>
    <name type="common">Herring worm</name>
    <dbReference type="NCBI Taxonomy" id="6269"/>
    <lineage>
        <taxon>Eukaryota</taxon>
        <taxon>Metazoa</taxon>
        <taxon>Ecdysozoa</taxon>
        <taxon>Nematoda</taxon>
        <taxon>Chromadorea</taxon>
        <taxon>Rhabditida</taxon>
        <taxon>Spirurina</taxon>
        <taxon>Ascaridomorpha</taxon>
        <taxon>Ascaridoidea</taxon>
        <taxon>Anisakidae</taxon>
        <taxon>Anisakis</taxon>
        <taxon>Anisakis simplex complex</taxon>
    </lineage>
</organism>
<dbReference type="PANTHER" id="PTHR12561:SF3">
    <property type="entry name" value="LIPOYLTRANSFERASE 1, MITOCHONDRIAL"/>
    <property type="match status" value="1"/>
</dbReference>
<dbReference type="AlphaFoldDB" id="A0A0M3J101"/>
<dbReference type="GO" id="GO:0017118">
    <property type="term" value="F:lipoyltransferase activity"/>
    <property type="evidence" value="ECO:0007669"/>
    <property type="project" value="TreeGrafter"/>
</dbReference>
<evidence type="ECO:0000313" key="4">
    <source>
        <dbReference type="EMBL" id="VDK18397.1"/>
    </source>
</evidence>
<dbReference type="GO" id="GO:0005739">
    <property type="term" value="C:mitochondrion"/>
    <property type="evidence" value="ECO:0007669"/>
    <property type="project" value="TreeGrafter"/>
</dbReference>
<evidence type="ECO:0000259" key="3">
    <source>
        <dbReference type="PROSITE" id="PS51733"/>
    </source>
</evidence>
<evidence type="ECO:0000313" key="6">
    <source>
        <dbReference type="WBParaSite" id="ASIM_0000119501-mRNA-1"/>
    </source>
</evidence>
<comment type="similarity">
    <text evidence="2">Belongs to the LplA family.</text>
</comment>
<dbReference type="InterPro" id="IPR004143">
    <property type="entry name" value="BPL_LPL_catalytic"/>
</dbReference>
<keyword evidence="5" id="KW-1185">Reference proteome</keyword>
<dbReference type="InterPro" id="IPR004562">
    <property type="entry name" value="LipoylTrfase_LipoateP_Ligase"/>
</dbReference>
<dbReference type="Proteomes" id="UP000267096">
    <property type="component" value="Unassembled WGS sequence"/>
</dbReference>
<accession>A0A0M3J101</accession>
<comment type="pathway">
    <text evidence="1">Protein modification; protein lipoylation via exogenous pathway; protein N(6)-(lipoyl)lysine from lipoate: step 2/2.</text>
</comment>
<dbReference type="PANTHER" id="PTHR12561">
    <property type="entry name" value="LIPOATE-PROTEIN LIGASE"/>
    <property type="match status" value="1"/>
</dbReference>
<dbReference type="EMBL" id="UYRR01001010">
    <property type="protein sequence ID" value="VDK18397.1"/>
    <property type="molecule type" value="Genomic_DNA"/>
</dbReference>
<protein>
    <submittedName>
        <fullName evidence="6">Lipoyltransferase 1, mitochondrial (inferred by orthology to a human protein)</fullName>
    </submittedName>
</protein>
<name>A0A0M3J101_ANISI</name>
<dbReference type="GO" id="GO:0009249">
    <property type="term" value="P:protein lipoylation"/>
    <property type="evidence" value="ECO:0007669"/>
    <property type="project" value="InterPro"/>
</dbReference>
<dbReference type="InterPro" id="IPR045864">
    <property type="entry name" value="aa-tRNA-synth_II/BPL/LPL"/>
</dbReference>
<dbReference type="CDD" id="cd16443">
    <property type="entry name" value="LplA"/>
    <property type="match status" value="1"/>
</dbReference>
<dbReference type="PROSITE" id="PS51733">
    <property type="entry name" value="BPL_LPL_CATALYTIC"/>
    <property type="match status" value="1"/>
</dbReference>
<dbReference type="UniPathway" id="UPA00537">
    <property type="reaction ID" value="UER00595"/>
</dbReference>
<proteinExistence type="inferred from homology"/>
<dbReference type="Pfam" id="PF21948">
    <property type="entry name" value="LplA-B_cat"/>
    <property type="match status" value="1"/>
</dbReference>
<evidence type="ECO:0000256" key="1">
    <source>
        <dbReference type="ARBA" id="ARBA00005085"/>
    </source>
</evidence>
<reference evidence="6" key="1">
    <citation type="submission" date="2017-02" db="UniProtKB">
        <authorList>
            <consortium name="WormBaseParasite"/>
        </authorList>
    </citation>
    <scope>IDENTIFICATION</scope>
</reference>